<protein>
    <recommendedName>
        <fullName evidence="3">Endonuclease/exonuclease/phosphatase domain-containing protein</fullName>
    </recommendedName>
</protein>
<evidence type="ECO:0000259" key="3">
    <source>
        <dbReference type="Pfam" id="PF03372"/>
    </source>
</evidence>
<sequence length="399" mass="46640">MIQKKIIQKFFSNFLLKNRNKREKAGLDGGNTASRAKEKKTTSIYGEKRRKQTLIAEISYFYFKYSNIVSNVQLNNKQIVQTKQQSYKNLDRFNIKLKNGCQLHFQRPVREVEGWLKRTIRFAESQRSNIRVQIISKKRQITAKCIQLNICLQNVRGISSKLKQDQMMRDIEEKHPDFIGLVETRLQRLIGVNNNNIAQTQLARNGGVLVLNNGKYPMKTIKKMRQYIAWTILNVGGFPVYFSQFIPLPTVMMNSKNSKQIIIQDKIVETKCHKQRIIVMGDFNFFMKEIGKRLQKQGLIQSVPVGVETHTKGNQLDQVYMNVETISWETSQLKSTDINQFKLNQSSSSMKMTQNYQTKRRRQEFKTSGRNAGKHLWMKEGNQHQLIKIKQLRIVSKKD</sequence>
<dbReference type="InterPro" id="IPR005135">
    <property type="entry name" value="Endo/exonuclease/phosphatase"/>
</dbReference>
<evidence type="ECO:0000313" key="4">
    <source>
        <dbReference type="EMBL" id="KEJ82933.1"/>
    </source>
</evidence>
<dbReference type="Gene3D" id="3.60.10.10">
    <property type="entry name" value="Endonuclease/exonuclease/phosphatase"/>
    <property type="match status" value="1"/>
</dbReference>
<name>A0A073HY41_9SPIT</name>
<dbReference type="Pfam" id="PF03372">
    <property type="entry name" value="Exo_endo_phos"/>
    <property type="match status" value="1"/>
</dbReference>
<dbReference type="EMBL" id="ARYC01001905">
    <property type="protein sequence ID" value="KEJ82933.1"/>
    <property type="molecule type" value="Genomic_DNA"/>
</dbReference>
<reference evidence="5" key="1">
    <citation type="journal article" date="2014" name="Cell">
        <title>The Architecture of a Scrambled Genome Reveals Massive Levels of Genomic Rearrangement during Development.</title>
        <authorList>
            <person name="Chen X."/>
            <person name="Bracht J.R."/>
            <person name="Goldman A.D."/>
            <person name="Dolzhenko E."/>
            <person name="Clay D.M."/>
            <person name="Swart E.C."/>
            <person name="Perlman D.H."/>
            <person name="Doak T.G."/>
            <person name="Stuart A."/>
            <person name="Amemiya C.T."/>
            <person name="Sebra R.P."/>
            <person name="Landweber L.F."/>
        </authorList>
    </citation>
    <scope>NUCLEOTIDE SEQUENCE [LARGE SCALE GENOMIC DNA]</scope>
    <source>
        <strain evidence="5">JRB310</strain>
    </source>
</reference>
<evidence type="ECO:0000313" key="5">
    <source>
        <dbReference type="Proteomes" id="UP000053232"/>
    </source>
</evidence>
<gene>
    <name evidence="4" type="ORF">OXYTRIMIC_005</name>
</gene>
<keyword evidence="2" id="KW-0472">Membrane</keyword>
<dbReference type="Proteomes" id="UP000053232">
    <property type="component" value="Unassembled WGS sequence"/>
</dbReference>
<feature type="region of interest" description="Disordered" evidence="1">
    <location>
        <begin position="349"/>
        <end position="368"/>
    </location>
</feature>
<evidence type="ECO:0000256" key="1">
    <source>
        <dbReference type="SAM" id="MobiDB-lite"/>
    </source>
</evidence>
<dbReference type="InterPro" id="IPR036691">
    <property type="entry name" value="Endo/exonu/phosph_ase_sf"/>
</dbReference>
<keyword evidence="2" id="KW-0812">Transmembrane</keyword>
<evidence type="ECO:0000256" key="2">
    <source>
        <dbReference type="SAM" id="Phobius"/>
    </source>
</evidence>
<keyword evidence="5" id="KW-1185">Reference proteome</keyword>
<proteinExistence type="predicted"/>
<keyword evidence="2" id="KW-1133">Transmembrane helix</keyword>
<comment type="caution">
    <text evidence="4">The sequence shown here is derived from an EMBL/GenBank/DDBJ whole genome shotgun (WGS) entry which is preliminary data.</text>
</comment>
<dbReference type="SUPFAM" id="SSF56219">
    <property type="entry name" value="DNase I-like"/>
    <property type="match status" value="1"/>
</dbReference>
<feature type="domain" description="Endonuclease/exonuclease/phosphatase" evidence="3">
    <location>
        <begin position="151"/>
        <end position="322"/>
    </location>
</feature>
<accession>A0A073HY41</accession>
<dbReference type="AlphaFoldDB" id="A0A073HY41"/>
<feature type="transmembrane region" description="Helical" evidence="2">
    <location>
        <begin position="227"/>
        <end position="246"/>
    </location>
</feature>
<dbReference type="GO" id="GO:0003824">
    <property type="term" value="F:catalytic activity"/>
    <property type="evidence" value="ECO:0007669"/>
    <property type="project" value="InterPro"/>
</dbReference>
<organism evidence="4 5">
    <name type="scientific">Oxytricha trifallax</name>
    <dbReference type="NCBI Taxonomy" id="1172189"/>
    <lineage>
        <taxon>Eukaryota</taxon>
        <taxon>Sar</taxon>
        <taxon>Alveolata</taxon>
        <taxon>Ciliophora</taxon>
        <taxon>Intramacronucleata</taxon>
        <taxon>Spirotrichea</taxon>
        <taxon>Stichotrichia</taxon>
        <taxon>Sporadotrichida</taxon>
        <taxon>Oxytrichidae</taxon>
        <taxon>Oxytrichinae</taxon>
        <taxon>Oxytricha</taxon>
    </lineage>
</organism>